<dbReference type="Proteomes" id="UP001304300">
    <property type="component" value="Chromosome"/>
</dbReference>
<dbReference type="KEGG" id="puo:RZN69_00815"/>
<reference evidence="3 4" key="1">
    <citation type="submission" date="2023-10" db="EMBL/GenBank/DDBJ databases">
        <title>Rubellicoccus peritrichatus gen. nov., sp. nov., isolated from an algae of coral reef tank.</title>
        <authorList>
            <person name="Luo J."/>
        </authorList>
    </citation>
    <scope>NUCLEOTIDE SEQUENCE [LARGE SCALE GENOMIC DNA]</scope>
    <source>
        <strain evidence="3 4">CR14</strain>
    </source>
</reference>
<dbReference type="InterPro" id="IPR037523">
    <property type="entry name" value="VOC_core"/>
</dbReference>
<evidence type="ECO:0000313" key="4">
    <source>
        <dbReference type="Proteomes" id="UP001304300"/>
    </source>
</evidence>
<keyword evidence="1" id="KW-0479">Metal-binding</keyword>
<name>A0AAQ3L8H5_9BACT</name>
<evidence type="ECO:0000256" key="1">
    <source>
        <dbReference type="ARBA" id="ARBA00022723"/>
    </source>
</evidence>
<dbReference type="PANTHER" id="PTHR36113">
    <property type="entry name" value="LYASE, PUTATIVE-RELATED-RELATED"/>
    <property type="match status" value="1"/>
</dbReference>
<feature type="domain" description="VOC" evidence="2">
    <location>
        <begin position="5"/>
        <end position="129"/>
    </location>
</feature>
<dbReference type="InterPro" id="IPR029068">
    <property type="entry name" value="Glyas_Bleomycin-R_OHBP_Dase"/>
</dbReference>
<organism evidence="3 4">
    <name type="scientific">Rubellicoccus peritrichatus</name>
    <dbReference type="NCBI Taxonomy" id="3080537"/>
    <lineage>
        <taxon>Bacteria</taxon>
        <taxon>Pseudomonadati</taxon>
        <taxon>Verrucomicrobiota</taxon>
        <taxon>Opitutia</taxon>
        <taxon>Puniceicoccales</taxon>
        <taxon>Cerasicoccaceae</taxon>
        <taxon>Rubellicoccus</taxon>
    </lineage>
</organism>
<keyword evidence="4" id="KW-1185">Reference proteome</keyword>
<dbReference type="GO" id="GO:0046872">
    <property type="term" value="F:metal ion binding"/>
    <property type="evidence" value="ECO:0007669"/>
    <property type="project" value="UniProtKB-KW"/>
</dbReference>
<evidence type="ECO:0000259" key="2">
    <source>
        <dbReference type="PROSITE" id="PS51819"/>
    </source>
</evidence>
<protein>
    <submittedName>
        <fullName evidence="3">VOC family protein</fullName>
    </submittedName>
</protein>
<dbReference type="Pfam" id="PF00903">
    <property type="entry name" value="Glyoxalase"/>
    <property type="match status" value="1"/>
</dbReference>
<dbReference type="PANTHER" id="PTHR36113:SF6">
    <property type="entry name" value="FOSFOMYCIN RESISTANCE PROTEIN FOSX"/>
    <property type="match status" value="1"/>
</dbReference>
<dbReference type="InterPro" id="IPR004360">
    <property type="entry name" value="Glyas_Fos-R_dOase_dom"/>
</dbReference>
<accession>A0AAQ3L8H5</accession>
<gene>
    <name evidence="3" type="ORF">RZN69_00815</name>
</gene>
<dbReference type="Gene3D" id="3.10.180.10">
    <property type="entry name" value="2,3-Dihydroxybiphenyl 1,2-Dioxygenase, domain 1"/>
    <property type="match status" value="1"/>
</dbReference>
<dbReference type="RefSeq" id="WP_317834093.1">
    <property type="nucleotide sequence ID" value="NZ_CP136920.1"/>
</dbReference>
<dbReference type="InterPro" id="IPR051332">
    <property type="entry name" value="Fosfomycin_Res_Enzymes"/>
</dbReference>
<dbReference type="AlphaFoldDB" id="A0AAQ3L8H5"/>
<dbReference type="EMBL" id="CP136920">
    <property type="protein sequence ID" value="WOO41609.1"/>
    <property type="molecule type" value="Genomic_DNA"/>
</dbReference>
<sequence length="134" mass="15084">MVTIGIESVLETCLYVDDIDAAETFYGEILGLEFYSKEADKFVFFRVGPAMLLIFIPEASAAGDHELPNHGAKGVQHIAFSVLEEELDEWHSHLEAQEIDIEQDHTWPNGKRSLYFRDPAGNSIELASITIWSK</sequence>
<proteinExistence type="predicted"/>
<dbReference type="SUPFAM" id="SSF54593">
    <property type="entry name" value="Glyoxalase/Bleomycin resistance protein/Dihydroxybiphenyl dioxygenase"/>
    <property type="match status" value="1"/>
</dbReference>
<evidence type="ECO:0000313" key="3">
    <source>
        <dbReference type="EMBL" id="WOO41609.1"/>
    </source>
</evidence>
<dbReference type="PROSITE" id="PS51819">
    <property type="entry name" value="VOC"/>
    <property type="match status" value="1"/>
</dbReference>